<dbReference type="AlphaFoldDB" id="A0A183KE49"/>
<name>A0A183KE49_9TREM</name>
<organism evidence="4">
    <name type="scientific">Schistosoma curassoni</name>
    <dbReference type="NCBI Taxonomy" id="6186"/>
    <lineage>
        <taxon>Eukaryota</taxon>
        <taxon>Metazoa</taxon>
        <taxon>Spiralia</taxon>
        <taxon>Lophotrochozoa</taxon>
        <taxon>Platyhelminthes</taxon>
        <taxon>Trematoda</taxon>
        <taxon>Digenea</taxon>
        <taxon>Strigeidida</taxon>
        <taxon>Schistosomatoidea</taxon>
        <taxon>Schistosomatidae</taxon>
        <taxon>Schistosoma</taxon>
    </lineage>
</organism>
<proteinExistence type="predicted"/>
<reference evidence="2 3" key="2">
    <citation type="submission" date="2018-11" db="EMBL/GenBank/DDBJ databases">
        <authorList>
            <consortium name="Pathogen Informatics"/>
        </authorList>
    </citation>
    <scope>NUCLEOTIDE SEQUENCE [LARGE SCALE GENOMIC DNA]</scope>
    <source>
        <strain evidence="2">Dakar</strain>
        <strain evidence="3">Dakar, Senegal</strain>
    </source>
</reference>
<dbReference type="EMBL" id="UZAK01035763">
    <property type="protein sequence ID" value="VDP52113.1"/>
    <property type="molecule type" value="Genomic_DNA"/>
</dbReference>
<evidence type="ECO:0000313" key="3">
    <source>
        <dbReference type="Proteomes" id="UP000279833"/>
    </source>
</evidence>
<gene>
    <name evidence="2" type="ORF">SCUD_LOCUS13292</name>
</gene>
<protein>
    <submittedName>
        <fullName evidence="2 4">Uncharacterized protein</fullName>
    </submittedName>
</protein>
<evidence type="ECO:0000256" key="1">
    <source>
        <dbReference type="SAM" id="MobiDB-lite"/>
    </source>
</evidence>
<evidence type="ECO:0000313" key="4">
    <source>
        <dbReference type="WBParaSite" id="SCUD_0001329501-mRNA-1"/>
    </source>
</evidence>
<dbReference type="WBParaSite" id="SCUD_0001329501-mRNA-1">
    <property type="protein sequence ID" value="SCUD_0001329501-mRNA-1"/>
    <property type="gene ID" value="SCUD_0001329501"/>
</dbReference>
<sequence>MECSDNVGDWEDQPNSNGNEEIRLGGSLNQQNPLDPNWTAKVWYERDAAVLRLRRGKCSTHSGIHSHAFRNARNTLIGWESHGCRIVKTLFKTKKEGITMNVML</sequence>
<dbReference type="Proteomes" id="UP000279833">
    <property type="component" value="Unassembled WGS sequence"/>
</dbReference>
<feature type="region of interest" description="Disordered" evidence="1">
    <location>
        <begin position="1"/>
        <end position="34"/>
    </location>
</feature>
<accession>A0A183KE49</accession>
<reference evidence="4" key="1">
    <citation type="submission" date="2016-06" db="UniProtKB">
        <authorList>
            <consortium name="WormBaseParasite"/>
        </authorList>
    </citation>
    <scope>IDENTIFICATION</scope>
</reference>
<evidence type="ECO:0000313" key="2">
    <source>
        <dbReference type="EMBL" id="VDP52113.1"/>
    </source>
</evidence>
<keyword evidence="3" id="KW-1185">Reference proteome</keyword>